<evidence type="ECO:0000313" key="2">
    <source>
        <dbReference type="EMBL" id="HAF2549526.1"/>
    </source>
</evidence>
<evidence type="ECO:0000256" key="1">
    <source>
        <dbReference type="SAM" id="Coils"/>
    </source>
</evidence>
<reference evidence="2" key="1">
    <citation type="journal article" date="2018" name="Genome Biol.">
        <title>SKESA: strategic k-mer extension for scrupulous assemblies.</title>
        <authorList>
            <person name="Souvorov A."/>
            <person name="Agarwala R."/>
            <person name="Lipman D.J."/>
        </authorList>
    </citation>
    <scope>NUCLEOTIDE SEQUENCE</scope>
    <source>
        <strain evidence="2">MA.NL_L19</strain>
    </source>
</reference>
<proteinExistence type="predicted"/>
<protein>
    <submittedName>
        <fullName evidence="2">Uncharacterized protein</fullName>
    </submittedName>
</protein>
<dbReference type="RefSeq" id="WP_061375877.1">
    <property type="nucleotide sequence ID" value="NZ_BCOB01000071.1"/>
</dbReference>
<organism evidence="2">
    <name type="scientific">Salmonella enterica</name>
    <name type="common">Salmonella choleraesuis</name>
    <dbReference type="NCBI Taxonomy" id="28901"/>
    <lineage>
        <taxon>Bacteria</taxon>
        <taxon>Pseudomonadati</taxon>
        <taxon>Pseudomonadota</taxon>
        <taxon>Gammaproteobacteria</taxon>
        <taxon>Enterobacterales</taxon>
        <taxon>Enterobacteriaceae</taxon>
        <taxon>Salmonella</taxon>
    </lineage>
</organism>
<keyword evidence="1" id="KW-0175">Coiled coil</keyword>
<sequence>MAISQKFQSTVVFGGRIDPSFSKSTDGIKQAINQTSRTLSKLTKEQGKLTDEIEKAKKSGGDITGLTKKYEKLGDEIKQATTEQERLNWQLKQENKWSAKKAWMKSGVSFGAGKAASAIKSGLMWGATGAAGFAVGAPAAALSMNADTAEKVAFARHYGVGVEKYSAWDNIGKMAGLNGENIGDMTEELTNKIGTVGNENTLNPMLLQLGLSKKMMANWSREKQFDVIMTRLSKMKDDKVAASLGDQLMGGEANKLLTYMKFTGKEWQEAMKEATESNLLTQKNAESATRAHFATQNLWSIAKSGMADMLGEISEGLEPEMKQWQTDLKGWFKKTGPEITKGIIEWTKPDEKGDSGLTRFKKDAKEFGEGLYKLGRIAWAVADTLSFLLPDSDEEIQKKIKDGLSNGSLPISAGQTMAKNAGLDKWWNEQGFTDEKVKRMREERDADRGGFDGLLELLGLKERVAQPVPQQQNTINNNITVNASPGADGKGIAEDVSKVLDNLHAQRRDSGGMWDYPVSAG</sequence>
<gene>
    <name evidence="2" type="ORF">G8N34_000503</name>
</gene>
<comment type="caution">
    <text evidence="2">The sequence shown here is derived from an EMBL/GenBank/DDBJ whole genome shotgun (WGS) entry which is preliminary data.</text>
</comment>
<dbReference type="EMBL" id="DAAUOZ010000001">
    <property type="protein sequence ID" value="HAF2549526.1"/>
    <property type="molecule type" value="Genomic_DNA"/>
</dbReference>
<reference evidence="2" key="2">
    <citation type="submission" date="2020-02" db="EMBL/GenBank/DDBJ databases">
        <authorList>
            <consortium name="NCBI Pathogen Detection Project"/>
        </authorList>
    </citation>
    <scope>NUCLEOTIDE SEQUENCE</scope>
    <source>
        <strain evidence="2">MA.NL_L19</strain>
    </source>
</reference>
<dbReference type="AlphaFoldDB" id="A0A744FMQ2"/>
<accession>A0A744FMQ2</accession>
<name>A0A744FMQ2_SALER</name>
<feature type="coiled-coil region" evidence="1">
    <location>
        <begin position="39"/>
        <end position="90"/>
    </location>
</feature>